<proteinExistence type="predicted"/>
<dbReference type="KEGG" id="rher:EHE19_004900"/>
<organism evidence="1 2">
    <name type="scientific">Ruminiclostridium herbifermentans</name>
    <dbReference type="NCBI Taxonomy" id="2488810"/>
    <lineage>
        <taxon>Bacteria</taxon>
        <taxon>Bacillati</taxon>
        <taxon>Bacillota</taxon>
        <taxon>Clostridia</taxon>
        <taxon>Eubacteriales</taxon>
        <taxon>Oscillospiraceae</taxon>
        <taxon>Ruminiclostridium</taxon>
    </lineage>
</organism>
<dbReference type="OrthoDB" id="2082199at2"/>
<name>A0A4U7JEP4_9FIRM</name>
<keyword evidence="1" id="KW-0966">Cell projection</keyword>
<accession>A0A4U7JEP4</accession>
<dbReference type="EMBL" id="CP061336">
    <property type="protein sequence ID" value="QNU67802.1"/>
    <property type="molecule type" value="Genomic_DNA"/>
</dbReference>
<dbReference type="Proteomes" id="UP000306409">
    <property type="component" value="Chromosome"/>
</dbReference>
<dbReference type="AlphaFoldDB" id="A0A4U7JEP4"/>
<gene>
    <name evidence="1" type="ORF">EHE19_004900</name>
</gene>
<sequence length="298" mass="34387">MDLSSVKSVTPNKHLFKKIIAVMLSLVVIVVSFIIIDNSNKDSRETIEVVRVRQNGGIQANSVITEKQIEKYNLIKKEYTSDMLLAEDMSSIIGKYSKNYMRDKTVIYKDEVGDEIPVKNEWLYKVNEKNEVITLPYDYLKCGGDILMPGDRVRIRVSYEVEETTVPQESYDNPNLVITQTQDKTIKTEILFDDIVIKDMLNSNSHSIYEVYKEVSRLSEDKRESVMKSDEFLKNIQPKALMLEGTMQQINNFAKYNGFEGKSFLITILSRKDSNVIGNQLPTLQSEVEKWIEKENQQ</sequence>
<keyword evidence="1" id="KW-0282">Flagellum</keyword>
<evidence type="ECO:0000313" key="2">
    <source>
        <dbReference type="Proteomes" id="UP000306409"/>
    </source>
</evidence>
<keyword evidence="2" id="KW-1185">Reference proteome</keyword>
<reference evidence="1 2" key="1">
    <citation type="submission" date="2020-09" db="EMBL/GenBank/DDBJ databases">
        <title>Characterization and genome sequencing of Ruminiclostridium sp. nov. MA18.</title>
        <authorList>
            <person name="Rettenmaier R."/>
            <person name="Kowollik M.-L."/>
            <person name="Liebl W."/>
            <person name="Zverlov V."/>
        </authorList>
    </citation>
    <scope>NUCLEOTIDE SEQUENCE [LARGE SCALE GENOMIC DNA]</scope>
    <source>
        <strain evidence="1 2">MA18</strain>
    </source>
</reference>
<dbReference type="RefSeq" id="WP_137698121.1">
    <property type="nucleotide sequence ID" value="NZ_CP061336.1"/>
</dbReference>
<keyword evidence="1" id="KW-0969">Cilium</keyword>
<evidence type="ECO:0000313" key="1">
    <source>
        <dbReference type="EMBL" id="QNU67802.1"/>
    </source>
</evidence>
<protein>
    <submittedName>
        <fullName evidence="1">Flagellar biosynthesis protein FlgA</fullName>
    </submittedName>
</protein>